<dbReference type="Proteomes" id="UP000323506">
    <property type="component" value="Chromosome D07"/>
</dbReference>
<proteinExistence type="predicted"/>
<name>A0A5D2BYR5_GOSDA</name>
<dbReference type="AlphaFoldDB" id="A0A5D2BYR5"/>
<gene>
    <name evidence="1" type="ORF">ES288_D07G132900v1</name>
</gene>
<sequence>MMLCHQFYMRQSMQRRIGRWCFVEYLINPHWLQAEAGT</sequence>
<evidence type="ECO:0000313" key="2">
    <source>
        <dbReference type="Proteomes" id="UP000323506"/>
    </source>
</evidence>
<accession>A0A5D2BYR5</accession>
<dbReference type="EMBL" id="CM017707">
    <property type="protein sequence ID" value="TYG61255.1"/>
    <property type="molecule type" value="Genomic_DNA"/>
</dbReference>
<organism evidence="1 2">
    <name type="scientific">Gossypium darwinii</name>
    <name type="common">Darwin's cotton</name>
    <name type="synonym">Gossypium barbadense var. darwinii</name>
    <dbReference type="NCBI Taxonomy" id="34276"/>
    <lineage>
        <taxon>Eukaryota</taxon>
        <taxon>Viridiplantae</taxon>
        <taxon>Streptophyta</taxon>
        <taxon>Embryophyta</taxon>
        <taxon>Tracheophyta</taxon>
        <taxon>Spermatophyta</taxon>
        <taxon>Magnoliopsida</taxon>
        <taxon>eudicotyledons</taxon>
        <taxon>Gunneridae</taxon>
        <taxon>Pentapetalae</taxon>
        <taxon>rosids</taxon>
        <taxon>malvids</taxon>
        <taxon>Malvales</taxon>
        <taxon>Malvaceae</taxon>
        <taxon>Malvoideae</taxon>
        <taxon>Gossypium</taxon>
    </lineage>
</organism>
<protein>
    <submittedName>
        <fullName evidence="1">Uncharacterized protein</fullName>
    </submittedName>
</protein>
<evidence type="ECO:0000313" key="1">
    <source>
        <dbReference type="EMBL" id="TYG61255.1"/>
    </source>
</evidence>
<reference evidence="1 2" key="1">
    <citation type="submission" date="2019-06" db="EMBL/GenBank/DDBJ databases">
        <title>WGS assembly of Gossypium darwinii.</title>
        <authorList>
            <person name="Chen Z.J."/>
            <person name="Sreedasyam A."/>
            <person name="Ando A."/>
            <person name="Song Q."/>
            <person name="De L."/>
            <person name="Hulse-Kemp A."/>
            <person name="Ding M."/>
            <person name="Ye W."/>
            <person name="Kirkbride R."/>
            <person name="Jenkins J."/>
            <person name="Plott C."/>
            <person name="Lovell J."/>
            <person name="Lin Y.-M."/>
            <person name="Vaughn R."/>
            <person name="Liu B."/>
            <person name="Li W."/>
            <person name="Simpson S."/>
            <person name="Scheffler B."/>
            <person name="Saski C."/>
            <person name="Grover C."/>
            <person name="Hu G."/>
            <person name="Conover J."/>
            <person name="Carlson J."/>
            <person name="Shu S."/>
            <person name="Boston L."/>
            <person name="Williams M."/>
            <person name="Peterson D."/>
            <person name="Mcgee K."/>
            <person name="Jones D."/>
            <person name="Wendel J."/>
            <person name="Stelly D."/>
            <person name="Grimwood J."/>
            <person name="Schmutz J."/>
        </authorList>
    </citation>
    <scope>NUCLEOTIDE SEQUENCE [LARGE SCALE GENOMIC DNA]</scope>
    <source>
        <strain evidence="1">1808015.09</strain>
    </source>
</reference>
<keyword evidence="2" id="KW-1185">Reference proteome</keyword>